<gene>
    <name evidence="2" type="primary">fcn1-b</name>
    <name evidence="2" type="ORF">DAT39_022874</name>
</gene>
<dbReference type="EMBL" id="QNUK01001309">
    <property type="protein sequence ID" value="KAF5884287.1"/>
    <property type="molecule type" value="Genomic_DNA"/>
</dbReference>
<organism evidence="2 3">
    <name type="scientific">Clarias magur</name>
    <name type="common">Asian catfish</name>
    <name type="synonym">Macropteronotus magur</name>
    <dbReference type="NCBI Taxonomy" id="1594786"/>
    <lineage>
        <taxon>Eukaryota</taxon>
        <taxon>Metazoa</taxon>
        <taxon>Chordata</taxon>
        <taxon>Craniata</taxon>
        <taxon>Vertebrata</taxon>
        <taxon>Euteleostomi</taxon>
        <taxon>Actinopterygii</taxon>
        <taxon>Neopterygii</taxon>
        <taxon>Teleostei</taxon>
        <taxon>Ostariophysi</taxon>
        <taxon>Siluriformes</taxon>
        <taxon>Clariidae</taxon>
        <taxon>Clarias</taxon>
    </lineage>
</organism>
<reference evidence="2" key="1">
    <citation type="submission" date="2020-07" db="EMBL/GenBank/DDBJ databases">
        <title>Clarias magur genome sequencing, assembly and annotation.</title>
        <authorList>
            <person name="Kushwaha B."/>
            <person name="Kumar R."/>
            <person name="Das P."/>
            <person name="Joshi C.G."/>
            <person name="Kumar D."/>
            <person name="Nagpure N.S."/>
            <person name="Pandey M."/>
            <person name="Agarwal S."/>
            <person name="Srivastava S."/>
            <person name="Singh M."/>
            <person name="Sahoo L."/>
            <person name="Jayasankar P."/>
            <person name="Meher P.K."/>
            <person name="Koringa P.G."/>
            <person name="Iquebal M.A."/>
            <person name="Das S.P."/>
            <person name="Bit A."/>
            <person name="Patnaik S."/>
            <person name="Patel N."/>
            <person name="Shah T.M."/>
            <person name="Hinsu A."/>
            <person name="Jena J.K."/>
        </authorList>
    </citation>
    <scope>NUCLEOTIDE SEQUENCE</scope>
    <source>
        <strain evidence="2">CIFAMagur01</strain>
        <tissue evidence="2">Testis</tissue>
    </source>
</reference>
<evidence type="ECO:0000313" key="3">
    <source>
        <dbReference type="Proteomes" id="UP000727407"/>
    </source>
</evidence>
<evidence type="ECO:0000256" key="1">
    <source>
        <dbReference type="SAM" id="MobiDB-lite"/>
    </source>
</evidence>
<evidence type="ECO:0000313" key="2">
    <source>
        <dbReference type="EMBL" id="KAF5884287.1"/>
    </source>
</evidence>
<feature type="region of interest" description="Disordered" evidence="1">
    <location>
        <begin position="29"/>
        <end position="51"/>
    </location>
</feature>
<comment type="caution">
    <text evidence="2">The sequence shown here is derived from an EMBL/GenBank/DDBJ whole genome shotgun (WGS) entry which is preliminary data.</text>
</comment>
<protein>
    <submittedName>
        <fullName evidence="2">Ficolin-1-B</fullName>
    </submittedName>
</protein>
<feature type="non-terminal residue" evidence="2">
    <location>
        <position position="51"/>
    </location>
</feature>
<name>A0A8J4X7L6_CLAMG</name>
<sequence>RLAAPGATEGRHCPGKSAEVFLLRGCSDVPAAPQPGDHVAAGPAAPPGTAP</sequence>
<accession>A0A8J4X7L6</accession>
<feature type="non-terminal residue" evidence="2">
    <location>
        <position position="1"/>
    </location>
</feature>
<proteinExistence type="predicted"/>
<keyword evidence="3" id="KW-1185">Reference proteome</keyword>
<dbReference type="Proteomes" id="UP000727407">
    <property type="component" value="Unassembled WGS sequence"/>
</dbReference>
<dbReference type="AlphaFoldDB" id="A0A8J4X7L6"/>